<dbReference type="RefSeq" id="WP_131303965.1">
    <property type="nucleotide sequence ID" value="NZ_SJJR01000007.1"/>
</dbReference>
<feature type="transmembrane region" description="Helical" evidence="1">
    <location>
        <begin position="109"/>
        <end position="129"/>
    </location>
</feature>
<reference evidence="2 3" key="1">
    <citation type="submission" date="2019-02" db="EMBL/GenBank/DDBJ databases">
        <title>Jishengella sp. nov., isolated from a root of Zingiber montanum.</title>
        <authorList>
            <person name="Kuncharoen N."/>
            <person name="Kudo T."/>
            <person name="Masahiro Y."/>
            <person name="Ohkuma M."/>
            <person name="Tanasupawat S."/>
        </authorList>
    </citation>
    <scope>NUCLEOTIDE SEQUENCE [LARGE SCALE GENOMIC DNA]</scope>
    <source>
        <strain evidence="2 3">PLAI 1-1</strain>
    </source>
</reference>
<comment type="caution">
    <text evidence="2">The sequence shown here is derived from an EMBL/GenBank/DDBJ whole genome shotgun (WGS) entry which is preliminary data.</text>
</comment>
<feature type="transmembrane region" description="Helical" evidence="1">
    <location>
        <begin position="84"/>
        <end position="103"/>
    </location>
</feature>
<name>A0A4R0GKD3_9ACTN</name>
<feature type="transmembrane region" description="Helical" evidence="1">
    <location>
        <begin position="58"/>
        <end position="77"/>
    </location>
</feature>
<dbReference type="OrthoDB" id="3692345at2"/>
<evidence type="ECO:0008006" key="4">
    <source>
        <dbReference type="Google" id="ProtNLM"/>
    </source>
</evidence>
<evidence type="ECO:0000313" key="3">
    <source>
        <dbReference type="Proteomes" id="UP000292274"/>
    </source>
</evidence>
<gene>
    <name evidence="2" type="ORF">E0H26_13665</name>
</gene>
<keyword evidence="1" id="KW-1133">Transmembrane helix</keyword>
<keyword evidence="1" id="KW-0812">Transmembrane</keyword>
<organism evidence="2 3">
    <name type="scientific">Micromonospora zingiberis</name>
    <dbReference type="NCBI Taxonomy" id="2053011"/>
    <lineage>
        <taxon>Bacteria</taxon>
        <taxon>Bacillati</taxon>
        <taxon>Actinomycetota</taxon>
        <taxon>Actinomycetes</taxon>
        <taxon>Micromonosporales</taxon>
        <taxon>Micromonosporaceae</taxon>
        <taxon>Micromonospora</taxon>
    </lineage>
</organism>
<feature type="transmembrane region" description="Helical" evidence="1">
    <location>
        <begin position="26"/>
        <end position="46"/>
    </location>
</feature>
<proteinExistence type="predicted"/>
<dbReference type="EMBL" id="SJJR01000007">
    <property type="protein sequence ID" value="TCB97297.1"/>
    <property type="molecule type" value="Genomic_DNA"/>
</dbReference>
<accession>A0A4R0GKD3</accession>
<dbReference type="Proteomes" id="UP000292274">
    <property type="component" value="Unassembled WGS sequence"/>
</dbReference>
<evidence type="ECO:0000256" key="1">
    <source>
        <dbReference type="SAM" id="Phobius"/>
    </source>
</evidence>
<protein>
    <recommendedName>
        <fullName evidence="4">DUF2569 family protein</fullName>
    </recommendedName>
</protein>
<sequence>MTAHTDVAAATTAAAPTRWQDRTGRILMAVTAAATLVPFVEGVSRLGGLPEDLILTEYWRTCAYIVFAGMWAMLAVAPRKQRGMWELLLFHKIAVTIQAAFVLDAPHAVRTLIADGFVSVTTIAAYVLCRGWYTWRRGALGPNDNR</sequence>
<keyword evidence="1" id="KW-0472">Membrane</keyword>
<evidence type="ECO:0000313" key="2">
    <source>
        <dbReference type="EMBL" id="TCB97297.1"/>
    </source>
</evidence>
<keyword evidence="3" id="KW-1185">Reference proteome</keyword>
<dbReference type="AlphaFoldDB" id="A0A4R0GKD3"/>